<dbReference type="PANTHER" id="PTHR12890">
    <property type="entry name" value="DREV PROTEIN"/>
    <property type="match status" value="1"/>
</dbReference>
<evidence type="ECO:0000256" key="1">
    <source>
        <dbReference type="SAM" id="SignalP"/>
    </source>
</evidence>
<comment type="caution">
    <text evidence="2">The sequence shown here is derived from an EMBL/GenBank/DDBJ whole genome shotgun (WGS) entry which is preliminary data.</text>
</comment>
<dbReference type="EMBL" id="CAKKLH010000046">
    <property type="protein sequence ID" value="CAH0100853.1"/>
    <property type="molecule type" value="Genomic_DNA"/>
</dbReference>
<keyword evidence="1" id="KW-0732">Signal</keyword>
<evidence type="ECO:0000313" key="2">
    <source>
        <dbReference type="EMBL" id="CAH0100853.1"/>
    </source>
</evidence>
<feature type="chain" id="PRO_5035175449" evidence="1">
    <location>
        <begin position="40"/>
        <end position="171"/>
    </location>
</feature>
<evidence type="ECO:0000313" key="3">
    <source>
        <dbReference type="Proteomes" id="UP000789390"/>
    </source>
</evidence>
<dbReference type="InterPro" id="IPR007884">
    <property type="entry name" value="METL9"/>
</dbReference>
<protein>
    <submittedName>
        <fullName evidence="2">Uncharacterized protein</fullName>
    </submittedName>
</protein>
<dbReference type="Pfam" id="PF05219">
    <property type="entry name" value="DREV"/>
    <property type="match status" value="1"/>
</dbReference>
<dbReference type="GO" id="GO:0106370">
    <property type="term" value="F:protein-L-histidine N-pros-methyltransferase activity"/>
    <property type="evidence" value="ECO:0007669"/>
    <property type="project" value="InterPro"/>
</dbReference>
<keyword evidence="3" id="KW-1185">Reference proteome</keyword>
<sequence>MPWLLWHACELVHYRLKLSPQFLCCLFLCLSATTTLTGSAGSMDSVSVNSNRVASCDAVGCQDCSPSAATATRPYFRTAMARSVYSKILVDEEFKNFDRTKWYKVNVGTLEPEAAELFLQLDSTDAETQVFLERCQERSDAVFTQLFHLVARTLLAPFVSQTSINGYVNSS</sequence>
<proteinExistence type="predicted"/>
<dbReference type="PANTHER" id="PTHR12890:SF0">
    <property type="entry name" value="PROTEIN-L-HISTIDINE N-PROS-METHYLTRANSFERASE"/>
    <property type="match status" value="1"/>
</dbReference>
<feature type="signal peptide" evidence="1">
    <location>
        <begin position="1"/>
        <end position="39"/>
    </location>
</feature>
<dbReference type="Proteomes" id="UP000789390">
    <property type="component" value="Unassembled WGS sequence"/>
</dbReference>
<accession>A0A8J2RE60</accession>
<name>A0A8J2RE60_9CRUS</name>
<reference evidence="2" key="1">
    <citation type="submission" date="2021-11" db="EMBL/GenBank/DDBJ databases">
        <authorList>
            <person name="Schell T."/>
        </authorList>
    </citation>
    <scope>NUCLEOTIDE SEQUENCE</scope>
    <source>
        <strain evidence="2">M5</strain>
    </source>
</reference>
<organism evidence="2 3">
    <name type="scientific">Daphnia galeata</name>
    <dbReference type="NCBI Taxonomy" id="27404"/>
    <lineage>
        <taxon>Eukaryota</taxon>
        <taxon>Metazoa</taxon>
        <taxon>Ecdysozoa</taxon>
        <taxon>Arthropoda</taxon>
        <taxon>Crustacea</taxon>
        <taxon>Branchiopoda</taxon>
        <taxon>Diplostraca</taxon>
        <taxon>Cladocera</taxon>
        <taxon>Anomopoda</taxon>
        <taxon>Daphniidae</taxon>
        <taxon>Daphnia</taxon>
    </lineage>
</organism>
<gene>
    <name evidence="2" type="ORF">DGAL_LOCUS3141</name>
</gene>
<dbReference type="AlphaFoldDB" id="A0A8J2RE60"/>
<dbReference type="OrthoDB" id="199041at2759"/>